<dbReference type="RefSeq" id="WP_154306324.1">
    <property type="nucleotide sequence ID" value="NZ_WKKI01000003.1"/>
</dbReference>
<dbReference type="Proteomes" id="UP000448867">
    <property type="component" value="Unassembled WGS sequence"/>
</dbReference>
<keyword evidence="1" id="KW-0472">Membrane</keyword>
<feature type="transmembrane region" description="Helical" evidence="1">
    <location>
        <begin position="58"/>
        <end position="83"/>
    </location>
</feature>
<feature type="domain" description="DUF4190" evidence="2">
    <location>
        <begin position="11"/>
        <end position="72"/>
    </location>
</feature>
<proteinExistence type="predicted"/>
<organism evidence="3 4">
    <name type="scientific">Metabacillus lacus</name>
    <dbReference type="NCBI Taxonomy" id="1983721"/>
    <lineage>
        <taxon>Bacteria</taxon>
        <taxon>Bacillati</taxon>
        <taxon>Bacillota</taxon>
        <taxon>Bacilli</taxon>
        <taxon>Bacillales</taxon>
        <taxon>Bacillaceae</taxon>
        <taxon>Metabacillus</taxon>
    </lineage>
</organism>
<evidence type="ECO:0000313" key="3">
    <source>
        <dbReference type="EMBL" id="MRX71191.1"/>
    </source>
</evidence>
<gene>
    <name evidence="3" type="ORF">GJU40_03265</name>
</gene>
<dbReference type="Pfam" id="PF13828">
    <property type="entry name" value="DUF4190"/>
    <property type="match status" value="1"/>
</dbReference>
<sequence length="86" mass="8742">MADKAGLNSKAITALTLGILSIFIPGLGLPIGIIGIIFSRLANKELKLGNGDGRGLAAAGLGCSIAGVVIHLFLIIVGILSFYSYS</sequence>
<dbReference type="EMBL" id="WKKI01000003">
    <property type="protein sequence ID" value="MRX71191.1"/>
    <property type="molecule type" value="Genomic_DNA"/>
</dbReference>
<accession>A0A7X2IWN4</accession>
<evidence type="ECO:0000313" key="4">
    <source>
        <dbReference type="Proteomes" id="UP000448867"/>
    </source>
</evidence>
<dbReference type="AlphaFoldDB" id="A0A7X2IWN4"/>
<protein>
    <submittedName>
        <fullName evidence="3">DUF4190 domain-containing protein</fullName>
    </submittedName>
</protein>
<keyword evidence="1" id="KW-0812">Transmembrane</keyword>
<evidence type="ECO:0000259" key="2">
    <source>
        <dbReference type="Pfam" id="PF13828"/>
    </source>
</evidence>
<keyword evidence="4" id="KW-1185">Reference proteome</keyword>
<comment type="caution">
    <text evidence="3">The sequence shown here is derived from an EMBL/GenBank/DDBJ whole genome shotgun (WGS) entry which is preliminary data.</text>
</comment>
<feature type="transmembrane region" description="Helical" evidence="1">
    <location>
        <begin position="12"/>
        <end position="38"/>
    </location>
</feature>
<dbReference type="InterPro" id="IPR025241">
    <property type="entry name" value="DUF4190"/>
</dbReference>
<keyword evidence="1" id="KW-1133">Transmembrane helix</keyword>
<name>A0A7X2IWN4_9BACI</name>
<evidence type="ECO:0000256" key="1">
    <source>
        <dbReference type="SAM" id="Phobius"/>
    </source>
</evidence>
<reference evidence="3 4" key="1">
    <citation type="submission" date="2019-11" db="EMBL/GenBank/DDBJ databases">
        <title>Bacillus lacus genome.</title>
        <authorList>
            <person name="Allen C.J."/>
            <person name="Newman J.D."/>
        </authorList>
    </citation>
    <scope>NUCLEOTIDE SEQUENCE [LARGE SCALE GENOMIC DNA]</scope>
    <source>
        <strain evidence="3 4">KCTC 33946</strain>
    </source>
</reference>